<sequence length="263" mass="28426">MNAIVNDQAPTGPADAPATQPVPKGPRTPKHVLKKLGASDRAVRFAGLAAVAYLKLVRATSRITFEPKNPLEVYGAFLPGIMTMWHGQHLMAPFVPSKGFNLKVMVSRHRDGEINAVIAEKFGYGTIRASAARTPSRTLEKGGLRGFLEMKKALAEGVTVAMTADLSHAESRRAGPGIIALSRVSGRPILPIALATSRRLVLENWDRTTINLPFSRGACIFGTPIAVPGDADEAVREEKRQQLEDELNRITAIAYERVGGKDD</sequence>
<dbReference type="Proteomes" id="UP000184485">
    <property type="component" value="Unassembled WGS sequence"/>
</dbReference>
<organism evidence="3 4">
    <name type="scientific">Kaistia soli DSM 19436</name>
    <dbReference type="NCBI Taxonomy" id="1122133"/>
    <lineage>
        <taxon>Bacteria</taxon>
        <taxon>Pseudomonadati</taxon>
        <taxon>Pseudomonadota</taxon>
        <taxon>Alphaproteobacteria</taxon>
        <taxon>Hyphomicrobiales</taxon>
        <taxon>Kaistiaceae</taxon>
        <taxon>Kaistia</taxon>
    </lineage>
</organism>
<dbReference type="InterPro" id="IPR007172">
    <property type="entry name" value="DUF374"/>
</dbReference>
<protein>
    <recommendedName>
        <fullName evidence="2">DUF374 domain-containing protein</fullName>
    </recommendedName>
</protein>
<proteinExistence type="predicted"/>
<evidence type="ECO:0000313" key="3">
    <source>
        <dbReference type="EMBL" id="SHE75582.1"/>
    </source>
</evidence>
<name>A0A1M4W3R5_9HYPH</name>
<evidence type="ECO:0000313" key="4">
    <source>
        <dbReference type="Proteomes" id="UP000184485"/>
    </source>
</evidence>
<evidence type="ECO:0000259" key="2">
    <source>
        <dbReference type="Pfam" id="PF04028"/>
    </source>
</evidence>
<feature type="domain" description="DUF374" evidence="2">
    <location>
        <begin position="99"/>
        <end position="167"/>
    </location>
</feature>
<reference evidence="3 4" key="1">
    <citation type="submission" date="2016-11" db="EMBL/GenBank/DDBJ databases">
        <authorList>
            <person name="Jaros S."/>
            <person name="Januszkiewicz K."/>
            <person name="Wedrychowicz H."/>
        </authorList>
    </citation>
    <scope>NUCLEOTIDE SEQUENCE [LARGE SCALE GENOMIC DNA]</scope>
    <source>
        <strain evidence="3 4">DSM 19436</strain>
    </source>
</reference>
<feature type="region of interest" description="Disordered" evidence="1">
    <location>
        <begin position="1"/>
        <end position="29"/>
    </location>
</feature>
<dbReference type="EMBL" id="FQUP01000001">
    <property type="protein sequence ID" value="SHE75582.1"/>
    <property type="molecule type" value="Genomic_DNA"/>
</dbReference>
<gene>
    <name evidence="3" type="ORF">SAMN02745157_0864</name>
</gene>
<dbReference type="AlphaFoldDB" id="A0A1M4W3R5"/>
<dbReference type="Pfam" id="PF04028">
    <property type="entry name" value="DUF374"/>
    <property type="match status" value="1"/>
</dbReference>
<dbReference type="STRING" id="1122133.SAMN02745157_0864"/>
<keyword evidence="4" id="KW-1185">Reference proteome</keyword>
<dbReference type="CDD" id="cd07983">
    <property type="entry name" value="LPLAT_DUF374-like"/>
    <property type="match status" value="1"/>
</dbReference>
<evidence type="ECO:0000256" key="1">
    <source>
        <dbReference type="SAM" id="MobiDB-lite"/>
    </source>
</evidence>
<accession>A0A1M4W3R5</accession>